<dbReference type="Proteomes" id="UP000886743">
    <property type="component" value="Unassembled WGS sequence"/>
</dbReference>
<comment type="caution">
    <text evidence="4">The sequence shown here is derived from an EMBL/GenBank/DDBJ whole genome shotgun (WGS) entry which is preliminary data.</text>
</comment>
<dbReference type="GO" id="GO:0015937">
    <property type="term" value="P:coenzyme A biosynthetic process"/>
    <property type="evidence" value="ECO:0007669"/>
    <property type="project" value="UniProtKB-UniRule"/>
</dbReference>
<dbReference type="PANTHER" id="PTHR10695:SF46">
    <property type="entry name" value="BIFUNCTIONAL COENZYME A SYNTHASE-RELATED"/>
    <property type="match status" value="1"/>
</dbReference>
<keyword evidence="1" id="KW-0547">Nucleotide-binding</keyword>
<evidence type="ECO:0000256" key="1">
    <source>
        <dbReference type="ARBA" id="ARBA00022741"/>
    </source>
</evidence>
<dbReference type="EC" id="2.7.1.24" evidence="3"/>
<dbReference type="InterPro" id="IPR027417">
    <property type="entry name" value="P-loop_NTPase"/>
</dbReference>
<dbReference type="AlphaFoldDB" id="A0A9D1NGU2"/>
<accession>A0A9D1NGU2</accession>
<dbReference type="GO" id="GO:0005524">
    <property type="term" value="F:ATP binding"/>
    <property type="evidence" value="ECO:0007669"/>
    <property type="project" value="UniProtKB-KW"/>
</dbReference>
<keyword evidence="4" id="KW-0808">Transferase</keyword>
<dbReference type="Pfam" id="PF01121">
    <property type="entry name" value="CoaE"/>
    <property type="match status" value="1"/>
</dbReference>
<keyword evidence="4" id="KW-0418">Kinase</keyword>
<keyword evidence="2" id="KW-0067">ATP-binding</keyword>
<dbReference type="GO" id="GO:0005737">
    <property type="term" value="C:cytoplasm"/>
    <property type="evidence" value="ECO:0007669"/>
    <property type="project" value="UniProtKB-UniRule"/>
</dbReference>
<dbReference type="Gene3D" id="3.40.50.300">
    <property type="entry name" value="P-loop containing nucleotide triphosphate hydrolases"/>
    <property type="match status" value="1"/>
</dbReference>
<name>A0A9D1NGU2_9FIRM</name>
<sequence>MVEKGKPALREIVEEFGEGVLQPDGTLDRKKLASIVFTDREELKKLNRITHKYITAIVKEELAASKADISVIDAAVLKESGILDMCDYVIAVIAEKDIRIKRIMERDGITEEAAKNRINSQEPDAKYVQYADFVIDNSGDVALDALLDDILSEIGGTTQSER</sequence>
<protein>
    <recommendedName>
        <fullName evidence="3">Dephospho-CoA kinase</fullName>
        <ecNumber evidence="3">2.7.1.24</ecNumber>
    </recommendedName>
</protein>
<dbReference type="PROSITE" id="PS51219">
    <property type="entry name" value="DPCK"/>
    <property type="match status" value="1"/>
</dbReference>
<reference evidence="4" key="1">
    <citation type="submission" date="2020-10" db="EMBL/GenBank/DDBJ databases">
        <authorList>
            <person name="Gilroy R."/>
        </authorList>
    </citation>
    <scope>NUCLEOTIDE SEQUENCE</scope>
    <source>
        <strain evidence="4">4920</strain>
    </source>
</reference>
<reference evidence="4" key="2">
    <citation type="journal article" date="2021" name="PeerJ">
        <title>Extensive microbial diversity within the chicken gut microbiome revealed by metagenomics and culture.</title>
        <authorList>
            <person name="Gilroy R."/>
            <person name="Ravi A."/>
            <person name="Getino M."/>
            <person name="Pursley I."/>
            <person name="Horton D.L."/>
            <person name="Alikhan N.F."/>
            <person name="Baker D."/>
            <person name="Gharbi K."/>
            <person name="Hall N."/>
            <person name="Watson M."/>
            <person name="Adriaenssens E.M."/>
            <person name="Foster-Nyarko E."/>
            <person name="Jarju S."/>
            <person name="Secka A."/>
            <person name="Antonio M."/>
            <person name="Oren A."/>
            <person name="Chaudhuri R.R."/>
            <person name="La Ragione R."/>
            <person name="Hildebrand F."/>
            <person name="Pallen M.J."/>
        </authorList>
    </citation>
    <scope>NUCLEOTIDE SEQUENCE</scope>
    <source>
        <strain evidence="4">4920</strain>
    </source>
</reference>
<dbReference type="EMBL" id="DVOF01000140">
    <property type="protein sequence ID" value="HIV02878.1"/>
    <property type="molecule type" value="Genomic_DNA"/>
</dbReference>
<dbReference type="NCBIfam" id="TIGR00152">
    <property type="entry name" value="dephospho-CoA kinase"/>
    <property type="match status" value="1"/>
</dbReference>
<gene>
    <name evidence="4" type="ORF">IAC74_04830</name>
</gene>
<organism evidence="4 5">
    <name type="scientific">Candidatus Aphodoplasma excrementigallinarum</name>
    <dbReference type="NCBI Taxonomy" id="2840673"/>
    <lineage>
        <taxon>Bacteria</taxon>
        <taxon>Bacillati</taxon>
        <taxon>Bacillota</taxon>
        <taxon>Clostridia</taxon>
        <taxon>Eubacteriales</taxon>
        <taxon>Candidatus Aphodoplasma</taxon>
    </lineage>
</organism>
<dbReference type="InterPro" id="IPR001977">
    <property type="entry name" value="Depp_CoAkinase"/>
</dbReference>
<dbReference type="GO" id="GO:0004140">
    <property type="term" value="F:dephospho-CoA kinase activity"/>
    <property type="evidence" value="ECO:0007669"/>
    <property type="project" value="UniProtKB-UniRule"/>
</dbReference>
<dbReference type="CDD" id="cd02022">
    <property type="entry name" value="DPCK"/>
    <property type="match status" value="1"/>
</dbReference>
<evidence type="ECO:0000313" key="5">
    <source>
        <dbReference type="Proteomes" id="UP000886743"/>
    </source>
</evidence>
<evidence type="ECO:0000256" key="3">
    <source>
        <dbReference type="NCBIfam" id="TIGR00152"/>
    </source>
</evidence>
<proteinExistence type="predicted"/>
<evidence type="ECO:0000313" key="4">
    <source>
        <dbReference type="EMBL" id="HIV02878.1"/>
    </source>
</evidence>
<evidence type="ECO:0000256" key="2">
    <source>
        <dbReference type="ARBA" id="ARBA00022840"/>
    </source>
</evidence>
<dbReference type="PANTHER" id="PTHR10695">
    <property type="entry name" value="DEPHOSPHO-COA KINASE-RELATED"/>
    <property type="match status" value="1"/>
</dbReference>
<dbReference type="SUPFAM" id="SSF52540">
    <property type="entry name" value="P-loop containing nucleoside triphosphate hydrolases"/>
    <property type="match status" value="1"/>
</dbReference>